<evidence type="ECO:0000256" key="2">
    <source>
        <dbReference type="SAM" id="MobiDB-lite"/>
    </source>
</evidence>
<accession>A0A8H4TTL9</accession>
<dbReference type="GO" id="GO:0008270">
    <property type="term" value="F:zinc ion binding"/>
    <property type="evidence" value="ECO:0007669"/>
    <property type="project" value="InterPro"/>
</dbReference>
<keyword evidence="1" id="KW-0539">Nucleus</keyword>
<sequence>MASEQHLTGESLQSSCPETAPREVLDEPTNEAFTTLDRLASQEPGFAQHLLYKPVPVSVPARVSPYPTFTALPGYVKPLTTHITADDLAYLEINGALTLPSRKCQEQLIWCFFEYVYPLMPIVDLDTFAQALESPGGSPGGISLLLLQAVLFAGSAHIKLEQLRDAGFSTSEEARKVLFRRAQLLYDSGTEADPLVLVQALTLMTLWYESSEQHRNTWHRSKTALSQCYAAGFHMDPSRSSLSLSSNTQKLRRRVWWVCFMRERILSLGMRQPQRLNEVDHSVLLLESSDFESSFQRPKSFQKFCSYANDKTKSGKLAYLCIMMAKLCCCMRPHISIHDASHRKAARSDEFDLFSLLRNKERSAFTDCNEDLLEWRKSLSEPCKTLPLVYSSKNPAKSTLILNEMLLEMTYLAIIATRHRERFISLGHGSGDSLLNRELSKLHMQNAASQISSMTEEIHRCGLDTLLPSMAIGVLMTAASIHRLDPQGITHGEKRRAMRGFRQCMAVVSSLKSIYVASEPAEDSIDWAFLINDTSSSQLLGSHVNTSSHYTDSLDIFNEFLDLGTATSPSCSNSNKTNGEALT</sequence>
<dbReference type="PANTHER" id="PTHR47425:SF2">
    <property type="entry name" value="FARB-RELATED"/>
    <property type="match status" value="1"/>
</dbReference>
<evidence type="ECO:0000313" key="5">
    <source>
        <dbReference type="Proteomes" id="UP000622797"/>
    </source>
</evidence>
<name>A0A8H4TTL9_9HYPO</name>
<dbReference type="EMBL" id="JABEXW010000453">
    <property type="protein sequence ID" value="KAF4963729.1"/>
    <property type="molecule type" value="Genomic_DNA"/>
</dbReference>
<dbReference type="Proteomes" id="UP000622797">
    <property type="component" value="Unassembled WGS sequence"/>
</dbReference>
<keyword evidence="5" id="KW-1185">Reference proteome</keyword>
<dbReference type="InterPro" id="IPR052761">
    <property type="entry name" value="Fungal_Detox/Toxin_TFs"/>
</dbReference>
<dbReference type="GO" id="GO:0003677">
    <property type="term" value="F:DNA binding"/>
    <property type="evidence" value="ECO:0007669"/>
    <property type="project" value="InterPro"/>
</dbReference>
<organism evidence="4 5">
    <name type="scientific">Fusarium sarcochroum</name>
    <dbReference type="NCBI Taxonomy" id="1208366"/>
    <lineage>
        <taxon>Eukaryota</taxon>
        <taxon>Fungi</taxon>
        <taxon>Dikarya</taxon>
        <taxon>Ascomycota</taxon>
        <taxon>Pezizomycotina</taxon>
        <taxon>Sordariomycetes</taxon>
        <taxon>Hypocreomycetidae</taxon>
        <taxon>Hypocreales</taxon>
        <taxon>Nectriaceae</taxon>
        <taxon>Fusarium</taxon>
        <taxon>Fusarium lateritium species complex</taxon>
    </lineage>
</organism>
<evidence type="ECO:0000313" key="4">
    <source>
        <dbReference type="EMBL" id="KAF4963729.1"/>
    </source>
</evidence>
<dbReference type="AlphaFoldDB" id="A0A8H4TTL9"/>
<feature type="domain" description="Xylanolytic transcriptional activator regulatory" evidence="3">
    <location>
        <begin position="217"/>
        <end position="292"/>
    </location>
</feature>
<feature type="compositionally biased region" description="Polar residues" evidence="2">
    <location>
        <begin position="1"/>
        <end position="17"/>
    </location>
</feature>
<comment type="caution">
    <text evidence="4">The sequence shown here is derived from an EMBL/GenBank/DDBJ whole genome shotgun (WGS) entry which is preliminary data.</text>
</comment>
<dbReference type="OrthoDB" id="5121955at2759"/>
<evidence type="ECO:0000256" key="1">
    <source>
        <dbReference type="ARBA" id="ARBA00023242"/>
    </source>
</evidence>
<gene>
    <name evidence="4" type="ORF">FSARC_8277</name>
</gene>
<dbReference type="CDD" id="cd12148">
    <property type="entry name" value="fungal_TF_MHR"/>
    <property type="match status" value="1"/>
</dbReference>
<reference evidence="4" key="1">
    <citation type="journal article" date="2020" name="BMC Genomics">
        <title>Correction to: Identification and distribution of gene clusters required for synthesis of sphingolipid metabolism inhibitors in diverse species of the filamentous fungus Fusarium.</title>
        <authorList>
            <person name="Kim H.S."/>
            <person name="Lohmar J.M."/>
            <person name="Busman M."/>
            <person name="Brown D.W."/>
            <person name="Naumann T.A."/>
            <person name="Divon H.H."/>
            <person name="Lysoe E."/>
            <person name="Uhlig S."/>
            <person name="Proctor R.H."/>
        </authorList>
    </citation>
    <scope>NUCLEOTIDE SEQUENCE</scope>
    <source>
        <strain evidence="4">NRRL 20472</strain>
    </source>
</reference>
<proteinExistence type="predicted"/>
<feature type="region of interest" description="Disordered" evidence="2">
    <location>
        <begin position="1"/>
        <end position="23"/>
    </location>
</feature>
<evidence type="ECO:0000259" key="3">
    <source>
        <dbReference type="SMART" id="SM00906"/>
    </source>
</evidence>
<dbReference type="SMART" id="SM00906">
    <property type="entry name" value="Fungal_trans"/>
    <property type="match status" value="1"/>
</dbReference>
<reference evidence="4" key="2">
    <citation type="submission" date="2020-05" db="EMBL/GenBank/DDBJ databases">
        <authorList>
            <person name="Kim H.-S."/>
            <person name="Proctor R.H."/>
            <person name="Brown D.W."/>
        </authorList>
    </citation>
    <scope>NUCLEOTIDE SEQUENCE</scope>
    <source>
        <strain evidence="4">NRRL 20472</strain>
    </source>
</reference>
<protein>
    <recommendedName>
        <fullName evidence="3">Xylanolytic transcriptional activator regulatory domain-containing protein</fullName>
    </recommendedName>
</protein>
<dbReference type="Pfam" id="PF04082">
    <property type="entry name" value="Fungal_trans"/>
    <property type="match status" value="1"/>
</dbReference>
<dbReference type="InterPro" id="IPR007219">
    <property type="entry name" value="XnlR_reg_dom"/>
</dbReference>
<dbReference type="GO" id="GO:0006351">
    <property type="term" value="P:DNA-templated transcription"/>
    <property type="evidence" value="ECO:0007669"/>
    <property type="project" value="InterPro"/>
</dbReference>
<dbReference type="PANTHER" id="PTHR47425">
    <property type="entry name" value="FARB-RELATED"/>
    <property type="match status" value="1"/>
</dbReference>